<dbReference type="Proteomes" id="UP000222503">
    <property type="component" value="Unassembled WGS sequence"/>
</dbReference>
<dbReference type="CDD" id="cd20223">
    <property type="entry name" value="PFM_epsilon-toxin-like"/>
    <property type="match status" value="1"/>
</dbReference>
<dbReference type="InterPro" id="IPR004991">
    <property type="entry name" value="Aerolysin-like"/>
</dbReference>
<name>A0A2B5W7J4_9BACI</name>
<proteinExistence type="predicted"/>
<gene>
    <name evidence="2" type="ORF">COI65_07475</name>
</gene>
<dbReference type="RefSeq" id="WP_098115624.1">
    <property type="nucleotide sequence ID" value="NZ_NUBN01000032.1"/>
</dbReference>
<dbReference type="EMBL" id="NUUQ01000007">
    <property type="protein sequence ID" value="PHG64026.1"/>
    <property type="molecule type" value="Genomic_DNA"/>
</dbReference>
<dbReference type="PANTHER" id="PTHR39244:SF5">
    <property type="entry name" value="NATTERIN-3-LIKE"/>
    <property type="match status" value="1"/>
</dbReference>
<dbReference type="SUPFAM" id="SSF56973">
    <property type="entry name" value="Aerolisin/ETX pore-forming domain"/>
    <property type="match status" value="1"/>
</dbReference>
<feature type="chain" id="PRO_5038742296" description="Sulfurtransferase" evidence="1">
    <location>
        <begin position="26"/>
        <end position="336"/>
    </location>
</feature>
<sequence>MKKSSKKKKQILSLAMIGAIGTSFAFTSPISASAAQVNPVQAMTQAQESGSVSDWKDPFNQAFSVLQQNNASYYWFGENKYYKDQTITNLSLNNVYQSSVEADGSPTITNSNSLFVGKTTLTNNTDKEQELTTSQFSKTFETSVTSSTTHGFNLGVTATSTFGIPLIGETSVQLSTEYNFSNTNENRKAESYTYTATPQTIKVPAHSAVEVIVNLNTAKINGNVKLLSLVDGRYDSKYNNMVGGSSGSLTEIAARALQYDKNLNLSVNGVESQDKVYVVGRGNYAAEYGTEFAVTVRPVAKPSTFAAKSRSMVAENSKTTNEGYTYTVKPEVKKEQ</sequence>
<reference evidence="2 3" key="1">
    <citation type="submission" date="2017-09" db="EMBL/GenBank/DDBJ databases">
        <title>Large-scale bioinformatics analysis of Bacillus genomes uncovers conserved roles of natural products in bacterial physiology.</title>
        <authorList>
            <consortium name="Agbiome Team Llc"/>
            <person name="Bleich R.M."/>
            <person name="Grubbs K.J."/>
            <person name="Santa Maria K.C."/>
            <person name="Allen S.E."/>
            <person name="Farag S."/>
            <person name="Shank E.A."/>
            <person name="Bowers A."/>
        </authorList>
    </citation>
    <scope>NUCLEOTIDE SEQUENCE [LARGE SCALE GENOMIC DNA]</scope>
    <source>
        <strain evidence="2 3">AFS029838</strain>
    </source>
</reference>
<evidence type="ECO:0000313" key="3">
    <source>
        <dbReference type="Proteomes" id="UP000222503"/>
    </source>
</evidence>
<evidence type="ECO:0000256" key="1">
    <source>
        <dbReference type="SAM" id="SignalP"/>
    </source>
</evidence>
<dbReference type="AlphaFoldDB" id="A0A2B5W7J4"/>
<accession>A0A2B5W7J4</accession>
<dbReference type="Pfam" id="PF03318">
    <property type="entry name" value="ETX_MTX2"/>
    <property type="match status" value="1"/>
</dbReference>
<comment type="caution">
    <text evidence="2">The sequence shown here is derived from an EMBL/GenBank/DDBJ whole genome shotgun (WGS) entry which is preliminary data.</text>
</comment>
<feature type="signal peptide" evidence="1">
    <location>
        <begin position="1"/>
        <end position="25"/>
    </location>
</feature>
<dbReference type="Gene3D" id="2.170.15.10">
    <property type="entry name" value="Proaerolysin, chain A, domain 3"/>
    <property type="match status" value="1"/>
</dbReference>
<protein>
    <recommendedName>
        <fullName evidence="4">Sulfurtransferase</fullName>
    </recommendedName>
</protein>
<keyword evidence="1" id="KW-0732">Signal</keyword>
<dbReference type="InterPro" id="IPR053237">
    <property type="entry name" value="Natterin_C"/>
</dbReference>
<dbReference type="PANTHER" id="PTHR39244">
    <property type="entry name" value="NATTERIN-4"/>
    <property type="match status" value="1"/>
</dbReference>
<organism evidence="2 3">
    <name type="scientific">Bacillus wiedmannii</name>
    <dbReference type="NCBI Taxonomy" id="1890302"/>
    <lineage>
        <taxon>Bacteria</taxon>
        <taxon>Bacillati</taxon>
        <taxon>Bacillota</taxon>
        <taxon>Bacilli</taxon>
        <taxon>Bacillales</taxon>
        <taxon>Bacillaceae</taxon>
        <taxon>Bacillus</taxon>
        <taxon>Bacillus cereus group</taxon>
    </lineage>
</organism>
<evidence type="ECO:0000313" key="2">
    <source>
        <dbReference type="EMBL" id="PHG64026.1"/>
    </source>
</evidence>
<evidence type="ECO:0008006" key="4">
    <source>
        <dbReference type="Google" id="ProtNLM"/>
    </source>
</evidence>